<feature type="signal peptide" evidence="5">
    <location>
        <begin position="1"/>
        <end position="23"/>
    </location>
</feature>
<dbReference type="InterPro" id="IPR011042">
    <property type="entry name" value="6-blade_b-propeller_TolB-like"/>
</dbReference>
<dbReference type="Gene3D" id="3.30.1330.60">
    <property type="entry name" value="OmpA-like domain"/>
    <property type="match status" value="1"/>
</dbReference>
<dbReference type="EMBL" id="CP013690">
    <property type="protein sequence ID" value="ALU27606.1"/>
    <property type="molecule type" value="Genomic_DNA"/>
</dbReference>
<dbReference type="InterPro" id="IPR011659">
    <property type="entry name" value="WD40"/>
</dbReference>
<keyword evidence="2 4" id="KW-0472">Membrane</keyword>
<evidence type="ECO:0000256" key="2">
    <source>
        <dbReference type="ARBA" id="ARBA00023136"/>
    </source>
</evidence>
<evidence type="ECO:0000256" key="4">
    <source>
        <dbReference type="PROSITE-ProRule" id="PRU00473"/>
    </source>
</evidence>
<keyword evidence="7" id="KW-0966">Cell projection</keyword>
<comment type="subcellular location">
    <subcellularLocation>
        <location evidence="1">Cell outer membrane</location>
    </subcellularLocation>
</comment>
<dbReference type="SUPFAM" id="SSF49478">
    <property type="entry name" value="Cna protein B-type domain"/>
    <property type="match status" value="1"/>
</dbReference>
<dbReference type="Pfam" id="PF13620">
    <property type="entry name" value="CarboxypepD_reg"/>
    <property type="match status" value="1"/>
</dbReference>
<evidence type="ECO:0000256" key="1">
    <source>
        <dbReference type="ARBA" id="ARBA00004442"/>
    </source>
</evidence>
<dbReference type="Proteomes" id="UP000069030">
    <property type="component" value="Chromosome"/>
</dbReference>
<dbReference type="InterPro" id="IPR006665">
    <property type="entry name" value="OmpA-like"/>
</dbReference>
<dbReference type="SUPFAM" id="SSF82171">
    <property type="entry name" value="DPP6 N-terminal domain-like"/>
    <property type="match status" value="1"/>
</dbReference>
<proteinExistence type="predicted"/>
<protein>
    <submittedName>
        <fullName evidence="7">Flagellar motor protein MotB</fullName>
    </submittedName>
</protein>
<dbReference type="RefSeq" id="WP_039330243.1">
    <property type="nucleotide sequence ID" value="NZ_CP013690.1"/>
</dbReference>
<dbReference type="InterPro" id="IPR006664">
    <property type="entry name" value="OMP_bac"/>
</dbReference>
<evidence type="ECO:0000259" key="6">
    <source>
        <dbReference type="PROSITE" id="PS51123"/>
    </source>
</evidence>
<dbReference type="PRINTS" id="PR01021">
    <property type="entry name" value="OMPADOMAIN"/>
</dbReference>
<feature type="domain" description="OmpA-like" evidence="6">
    <location>
        <begin position="530"/>
        <end position="652"/>
    </location>
</feature>
<keyword evidence="5" id="KW-0732">Signal</keyword>
<reference evidence="7 8" key="1">
    <citation type="journal article" date="2016" name="J. Zhejiang Univ. Sci. B">
        <title>Antibiotic resistance mechanisms of Myroides sp.</title>
        <authorList>
            <person name="Hu S."/>
            <person name="Yuan S."/>
            <person name="Qu H."/>
            <person name="Jiang T."/>
            <person name="Zhou Y."/>
            <person name="Wang M."/>
            <person name="Ming D."/>
        </authorList>
    </citation>
    <scope>NUCLEOTIDE SEQUENCE [LARGE SCALE GENOMIC DNA]</scope>
    <source>
        <strain evidence="7 8">PR63039</strain>
    </source>
</reference>
<dbReference type="InterPro" id="IPR011990">
    <property type="entry name" value="TPR-like_helical_dom_sf"/>
</dbReference>
<dbReference type="SUPFAM" id="SSF48452">
    <property type="entry name" value="TPR-like"/>
    <property type="match status" value="1"/>
</dbReference>
<organism evidence="7 8">
    <name type="scientific">Myroides odoratimimus</name>
    <dbReference type="NCBI Taxonomy" id="76832"/>
    <lineage>
        <taxon>Bacteria</taxon>
        <taxon>Pseudomonadati</taxon>
        <taxon>Bacteroidota</taxon>
        <taxon>Flavobacteriia</taxon>
        <taxon>Flavobacteriales</taxon>
        <taxon>Flavobacteriaceae</taxon>
        <taxon>Myroides</taxon>
    </lineage>
</organism>
<dbReference type="InterPro" id="IPR050330">
    <property type="entry name" value="Bact_OuterMem_StrucFunc"/>
</dbReference>
<sequence>MKKKVIKFFSIASFFLITVGAVAQTSKEKKADKSFDYYEYVNAIEIYEKIINKGYKSVNTLTKLADAYYFKGELKTAHKWYEELFIFAEQEGHKLPSEYYYRYAQTLRSIEDYKKADEYVSRFAELEKSDSRGILFEEKKDTYLKEINAMIQRYDLKVLPINSVYSDYGSSILGDQLVFASARETEHGGRVHKWTNEAFTTLYSTVISKDGSFSEPEPLDKFGNAKVNVASAIFTKDGKTMYFTSNNFKKKKKVHNEDYYILLKLYKSTLDEDGVWTEAVELPFNSDNFNTAHPALSPDERWLYFASDRSGTLGESDIYRVFIEEDGSYGTPENLGARINTEGRETFPFISKDNYLYFSSDGRPGLGGLDVYMAKLNVDNTFGKVVSVGAPINSPSDDFAFYINDKNRKGFISSNREGGVGSDDIYFFQVVDCKQQIEGKVFNTSTKEPIANATVVLYDNAYKELATITTDAQGYYITEALDCNYKFRLKASADKFLTAEVSTVLGREFNVSKTVDIGLDPIVEKIEKDDDLFKKLKLDPIYFDFDKATIRPDAAVELAKVVEVLNMYPKLKIDVRSHTDSRGNDAYNMKLSDRRAKSTIAWMVKQGIEEDRIKGKGYGESQLVNKCANKVPCTIKEHQENRRSEFIILNIE</sequence>
<keyword evidence="7" id="KW-0282">Flagellum</keyword>
<dbReference type="InterPro" id="IPR036737">
    <property type="entry name" value="OmpA-like_sf"/>
</dbReference>
<gene>
    <name evidence="7" type="ORF">AS202_16280</name>
</gene>
<dbReference type="Pfam" id="PF07676">
    <property type="entry name" value="PD40"/>
    <property type="match status" value="3"/>
</dbReference>
<dbReference type="KEGG" id="mod:AS202_16280"/>
<evidence type="ECO:0000256" key="5">
    <source>
        <dbReference type="SAM" id="SignalP"/>
    </source>
</evidence>
<dbReference type="PANTHER" id="PTHR30329">
    <property type="entry name" value="STATOR ELEMENT OF FLAGELLAR MOTOR COMPLEX"/>
    <property type="match status" value="1"/>
</dbReference>
<dbReference type="PROSITE" id="PS51123">
    <property type="entry name" value="OMPA_2"/>
    <property type="match status" value="1"/>
</dbReference>
<dbReference type="Gene3D" id="1.25.40.10">
    <property type="entry name" value="Tetratricopeptide repeat domain"/>
    <property type="match status" value="1"/>
</dbReference>
<dbReference type="AlphaFoldDB" id="A0AAI8G6A9"/>
<dbReference type="PANTHER" id="PTHR30329:SF21">
    <property type="entry name" value="LIPOPROTEIN YIAD-RELATED"/>
    <property type="match status" value="1"/>
</dbReference>
<dbReference type="Pfam" id="PF00691">
    <property type="entry name" value="OmpA"/>
    <property type="match status" value="1"/>
</dbReference>
<dbReference type="Gene3D" id="2.120.10.30">
    <property type="entry name" value="TolB, C-terminal domain"/>
    <property type="match status" value="1"/>
</dbReference>
<keyword evidence="3" id="KW-0998">Cell outer membrane</keyword>
<feature type="chain" id="PRO_5042576616" evidence="5">
    <location>
        <begin position="24"/>
        <end position="652"/>
    </location>
</feature>
<dbReference type="GO" id="GO:0009279">
    <property type="term" value="C:cell outer membrane"/>
    <property type="evidence" value="ECO:0007669"/>
    <property type="project" value="UniProtKB-SubCell"/>
</dbReference>
<evidence type="ECO:0000256" key="3">
    <source>
        <dbReference type="ARBA" id="ARBA00023237"/>
    </source>
</evidence>
<dbReference type="CDD" id="cd07185">
    <property type="entry name" value="OmpA_C-like"/>
    <property type="match status" value="1"/>
</dbReference>
<dbReference type="SUPFAM" id="SSF103088">
    <property type="entry name" value="OmpA-like"/>
    <property type="match status" value="1"/>
</dbReference>
<evidence type="ECO:0000313" key="7">
    <source>
        <dbReference type="EMBL" id="ALU27606.1"/>
    </source>
</evidence>
<keyword evidence="7" id="KW-0969">Cilium</keyword>
<accession>A0AAI8G6A9</accession>
<dbReference type="Gene3D" id="2.60.40.1120">
    <property type="entry name" value="Carboxypeptidase-like, regulatory domain"/>
    <property type="match status" value="1"/>
</dbReference>
<evidence type="ECO:0000313" key="8">
    <source>
        <dbReference type="Proteomes" id="UP000069030"/>
    </source>
</evidence>
<name>A0AAI8G6A9_9FLAO</name>